<organism evidence="5 6">
    <name type="scientific">Leptospirillum ferrooxidans (strain C2-3)</name>
    <dbReference type="NCBI Taxonomy" id="1162668"/>
    <lineage>
        <taxon>Bacteria</taxon>
        <taxon>Pseudomonadati</taxon>
        <taxon>Nitrospirota</taxon>
        <taxon>Nitrospiria</taxon>
        <taxon>Nitrospirales</taxon>
        <taxon>Nitrospiraceae</taxon>
        <taxon>Leptospirillum</taxon>
    </lineage>
</organism>
<dbReference type="EMBL" id="AP012342">
    <property type="protein sequence ID" value="BAM07917.1"/>
    <property type="molecule type" value="Genomic_DNA"/>
</dbReference>
<keyword evidence="3 5" id="KW-0808">Transferase</keyword>
<feature type="domain" description="Glycosyltransferase 2-like" evidence="4">
    <location>
        <begin position="88"/>
        <end position="139"/>
    </location>
</feature>
<dbReference type="STRING" id="1162668.LFE_2245"/>
<sequence length="326" mass="37073">MSLHKERAKETIAAVVVTYNRKELLIECLDALLGQDPPIDAIILVDNQSMTDTPLLLKEKGFLKELPPGENTGTWESTTCHPDFPTIPITTIRLPENTGGAGGFHEGVKKAFEAGFDWLWLMDDDVEPQKNCLGEQMKFKSLSKCIHPRKIFPDGTPLEWEGYVSLVTGQRVFLQDISFKKGAEYCETNTGCFEGMLVHRDIVSKIGFPDKRFFIAGDDSTYGFLAHLHTKVLYARDPIFLKKIGNNGQPITDRSIYYGMRNTFLRIRTMNEHVKKHRLIRNMFILVKASDYFLNILMSRNPKVPPLKILFRAFKDGFSGQYGKGF</sequence>
<dbReference type="KEGG" id="lfc:LFE_2245"/>
<name>I0IRL8_LEPFC</name>
<dbReference type="RefSeq" id="WP_014450400.1">
    <property type="nucleotide sequence ID" value="NC_017094.1"/>
</dbReference>
<dbReference type="eggNOG" id="COG1216">
    <property type="taxonomic scope" value="Bacteria"/>
</dbReference>
<protein>
    <submittedName>
        <fullName evidence="5">Putative glycosyl transferase, family 2</fullName>
    </submittedName>
</protein>
<evidence type="ECO:0000256" key="3">
    <source>
        <dbReference type="ARBA" id="ARBA00022679"/>
    </source>
</evidence>
<gene>
    <name evidence="5" type="ordered locus">LFE_2245</name>
</gene>
<dbReference type="GO" id="GO:0016757">
    <property type="term" value="F:glycosyltransferase activity"/>
    <property type="evidence" value="ECO:0007669"/>
    <property type="project" value="UniProtKB-KW"/>
</dbReference>
<dbReference type="AlphaFoldDB" id="I0IRL8"/>
<reference evidence="5 6" key="1">
    <citation type="journal article" date="2012" name="J. Bacteriol.">
        <title>Complete Genome Sequence of Leptospirillum ferrooxidans Strain C2-3, Isolated from a Fresh Volcanic Ash Deposit on the Island of Miyake, Japan.</title>
        <authorList>
            <person name="Fujimura R."/>
            <person name="Sato Y."/>
            <person name="Nishizawa T."/>
            <person name="Oshima K."/>
            <person name="Kim S.-W."/>
            <person name="Hattori M."/>
            <person name="Kamijo T."/>
            <person name="Ohta H."/>
        </authorList>
    </citation>
    <scope>NUCLEOTIDE SEQUENCE [LARGE SCALE GENOMIC DNA]</scope>
    <source>
        <strain evidence="5 6">C2-3</strain>
    </source>
</reference>
<dbReference type="PANTHER" id="PTHR43179">
    <property type="entry name" value="RHAMNOSYLTRANSFERASE WBBL"/>
    <property type="match status" value="1"/>
</dbReference>
<comment type="similarity">
    <text evidence="1">Belongs to the glycosyltransferase 2 family.</text>
</comment>
<dbReference type="Pfam" id="PF00535">
    <property type="entry name" value="Glycos_transf_2"/>
    <property type="match status" value="2"/>
</dbReference>
<dbReference type="Gene3D" id="3.90.550.10">
    <property type="entry name" value="Spore Coat Polysaccharide Biosynthesis Protein SpsA, Chain A"/>
    <property type="match status" value="1"/>
</dbReference>
<dbReference type="CDD" id="cd04185">
    <property type="entry name" value="GT_2_like_b"/>
    <property type="match status" value="1"/>
</dbReference>
<accession>I0IRL8</accession>
<dbReference type="HOGENOM" id="CLU_023845_2_1_0"/>
<dbReference type="PATRIC" id="fig|1162668.3.peg.2663"/>
<proteinExistence type="inferred from homology"/>
<dbReference type="PANTHER" id="PTHR43179:SF12">
    <property type="entry name" value="GALACTOFURANOSYLTRANSFERASE GLFT2"/>
    <property type="match status" value="1"/>
</dbReference>
<evidence type="ECO:0000256" key="1">
    <source>
        <dbReference type="ARBA" id="ARBA00006739"/>
    </source>
</evidence>
<evidence type="ECO:0000256" key="2">
    <source>
        <dbReference type="ARBA" id="ARBA00022676"/>
    </source>
</evidence>
<evidence type="ECO:0000259" key="4">
    <source>
        <dbReference type="Pfam" id="PF00535"/>
    </source>
</evidence>
<dbReference type="InterPro" id="IPR029044">
    <property type="entry name" value="Nucleotide-diphossugar_trans"/>
</dbReference>
<reference evidence="6" key="2">
    <citation type="submission" date="2012-03" db="EMBL/GenBank/DDBJ databases">
        <title>The complete genome sequence of the pioneer microbe on fresh volcanic deposit, Leptospirillum ferrooxidans strain C2-3.</title>
        <authorList>
            <person name="Fujimura R."/>
            <person name="Sato Y."/>
            <person name="Nishizawa T."/>
            <person name="Nanba K."/>
            <person name="Oshima K."/>
            <person name="Hattori M."/>
            <person name="Kamijo T."/>
            <person name="Ohta H."/>
        </authorList>
    </citation>
    <scope>NUCLEOTIDE SEQUENCE [LARGE SCALE GENOMIC DNA]</scope>
    <source>
        <strain evidence="6">C2-3</strain>
    </source>
</reference>
<evidence type="ECO:0000313" key="6">
    <source>
        <dbReference type="Proteomes" id="UP000007382"/>
    </source>
</evidence>
<dbReference type="Proteomes" id="UP000007382">
    <property type="component" value="Chromosome"/>
</dbReference>
<evidence type="ECO:0000313" key="5">
    <source>
        <dbReference type="EMBL" id="BAM07917.1"/>
    </source>
</evidence>
<dbReference type="SUPFAM" id="SSF53448">
    <property type="entry name" value="Nucleotide-diphospho-sugar transferases"/>
    <property type="match status" value="1"/>
</dbReference>
<dbReference type="InterPro" id="IPR001173">
    <property type="entry name" value="Glyco_trans_2-like"/>
</dbReference>
<dbReference type="OrthoDB" id="5418498at2"/>
<keyword evidence="2" id="KW-0328">Glycosyltransferase</keyword>
<feature type="domain" description="Glycosyltransferase 2-like" evidence="4">
    <location>
        <begin position="15"/>
        <end position="58"/>
    </location>
</feature>
<keyword evidence="6" id="KW-1185">Reference proteome</keyword>